<feature type="transmembrane region" description="Helical" evidence="1">
    <location>
        <begin position="135"/>
        <end position="155"/>
    </location>
</feature>
<dbReference type="AlphaFoldDB" id="A0A8H7CK80"/>
<dbReference type="Proteomes" id="UP000623467">
    <property type="component" value="Unassembled WGS sequence"/>
</dbReference>
<keyword evidence="1" id="KW-0812">Transmembrane</keyword>
<feature type="transmembrane region" description="Helical" evidence="1">
    <location>
        <begin position="100"/>
        <end position="123"/>
    </location>
</feature>
<sequence length="316" mass="34758">MQCTVDSRQIDSSWSFLMEGLSETGVALLLYGVHICLFSLSIYLLARRRETHGRKLLMAWSCIIAAGGTAEMAVIVAAVIEAARFVEKLLHAQVSNAPVFALLQIQSMIVSMNNFATDSLYLYRCYLIWDYRWKILILPGLLMISTFVLGIVGVQSSRGLSVTKPQIVYALAAATNVVLTALTAGRLLWIRRTASGASVNTRFRARCNRALGIILESGVIYCIAVVSLLVAASFNAHEVYVIELGVVSQLLNIIPTFTLVYVGMDDTADKSHRENNPDAPRFRSTAFRSAAVQRSQFTGVLDIKYGGMESKGDEYV</sequence>
<dbReference type="EMBL" id="JACAZH010000029">
    <property type="protein sequence ID" value="KAF7340764.1"/>
    <property type="molecule type" value="Genomic_DNA"/>
</dbReference>
<feature type="transmembrane region" description="Helical" evidence="1">
    <location>
        <begin position="167"/>
        <end position="189"/>
    </location>
</feature>
<feature type="transmembrane region" description="Helical" evidence="1">
    <location>
        <begin position="240"/>
        <end position="263"/>
    </location>
</feature>
<feature type="transmembrane region" description="Helical" evidence="1">
    <location>
        <begin position="25"/>
        <end position="45"/>
    </location>
</feature>
<evidence type="ECO:0000313" key="3">
    <source>
        <dbReference type="Proteomes" id="UP000623467"/>
    </source>
</evidence>
<name>A0A8H7CK80_9AGAR</name>
<dbReference type="OrthoDB" id="3226582at2759"/>
<keyword evidence="1" id="KW-1133">Transmembrane helix</keyword>
<keyword evidence="3" id="KW-1185">Reference proteome</keyword>
<accession>A0A8H7CK80</accession>
<reference evidence="2" key="1">
    <citation type="submission" date="2020-05" db="EMBL/GenBank/DDBJ databases">
        <title>Mycena genomes resolve the evolution of fungal bioluminescence.</title>
        <authorList>
            <person name="Tsai I.J."/>
        </authorList>
    </citation>
    <scope>NUCLEOTIDE SEQUENCE</scope>
    <source>
        <strain evidence="2">160909Yilan</strain>
    </source>
</reference>
<organism evidence="2 3">
    <name type="scientific">Mycena sanguinolenta</name>
    <dbReference type="NCBI Taxonomy" id="230812"/>
    <lineage>
        <taxon>Eukaryota</taxon>
        <taxon>Fungi</taxon>
        <taxon>Dikarya</taxon>
        <taxon>Basidiomycota</taxon>
        <taxon>Agaricomycotina</taxon>
        <taxon>Agaricomycetes</taxon>
        <taxon>Agaricomycetidae</taxon>
        <taxon>Agaricales</taxon>
        <taxon>Marasmiineae</taxon>
        <taxon>Mycenaceae</taxon>
        <taxon>Mycena</taxon>
    </lineage>
</organism>
<gene>
    <name evidence="2" type="ORF">MSAN_02105000</name>
</gene>
<keyword evidence="1" id="KW-0472">Membrane</keyword>
<evidence type="ECO:0000313" key="2">
    <source>
        <dbReference type="EMBL" id="KAF7340764.1"/>
    </source>
</evidence>
<evidence type="ECO:0000256" key="1">
    <source>
        <dbReference type="SAM" id="Phobius"/>
    </source>
</evidence>
<feature type="transmembrane region" description="Helical" evidence="1">
    <location>
        <begin position="210"/>
        <end position="234"/>
    </location>
</feature>
<feature type="transmembrane region" description="Helical" evidence="1">
    <location>
        <begin position="57"/>
        <end position="80"/>
    </location>
</feature>
<protein>
    <submittedName>
        <fullName evidence="2">MYND-type domain-containing protein</fullName>
    </submittedName>
</protein>
<proteinExistence type="predicted"/>
<comment type="caution">
    <text evidence="2">The sequence shown here is derived from an EMBL/GenBank/DDBJ whole genome shotgun (WGS) entry which is preliminary data.</text>
</comment>